<evidence type="ECO:0000313" key="3">
    <source>
        <dbReference type="Proteomes" id="UP001044222"/>
    </source>
</evidence>
<name>A0A9D3MP21_ANGAN</name>
<gene>
    <name evidence="2" type="ORF">ANANG_G00092070</name>
</gene>
<accession>A0A9D3MP21</accession>
<organism evidence="2 3">
    <name type="scientific">Anguilla anguilla</name>
    <name type="common">European freshwater eel</name>
    <name type="synonym">Muraena anguilla</name>
    <dbReference type="NCBI Taxonomy" id="7936"/>
    <lineage>
        <taxon>Eukaryota</taxon>
        <taxon>Metazoa</taxon>
        <taxon>Chordata</taxon>
        <taxon>Craniata</taxon>
        <taxon>Vertebrata</taxon>
        <taxon>Euteleostomi</taxon>
        <taxon>Actinopterygii</taxon>
        <taxon>Neopterygii</taxon>
        <taxon>Teleostei</taxon>
        <taxon>Anguilliformes</taxon>
        <taxon>Anguillidae</taxon>
        <taxon>Anguilla</taxon>
    </lineage>
</organism>
<protein>
    <submittedName>
        <fullName evidence="2">Uncharacterized protein</fullName>
    </submittedName>
</protein>
<dbReference type="EMBL" id="JAFIRN010000004">
    <property type="protein sequence ID" value="KAG5851332.1"/>
    <property type="molecule type" value="Genomic_DNA"/>
</dbReference>
<evidence type="ECO:0000313" key="2">
    <source>
        <dbReference type="EMBL" id="KAG5851332.1"/>
    </source>
</evidence>
<dbReference type="AlphaFoldDB" id="A0A9D3MP21"/>
<dbReference type="Proteomes" id="UP001044222">
    <property type="component" value="Unassembled WGS sequence"/>
</dbReference>
<proteinExistence type="predicted"/>
<comment type="caution">
    <text evidence="2">The sequence shown here is derived from an EMBL/GenBank/DDBJ whole genome shotgun (WGS) entry which is preliminary data.</text>
</comment>
<feature type="region of interest" description="Disordered" evidence="1">
    <location>
        <begin position="1"/>
        <end position="88"/>
    </location>
</feature>
<keyword evidence="3" id="KW-1185">Reference proteome</keyword>
<sequence>MVEEAGRTHGQPGTHGRAERKCRTRTPGVRRGSRPASVPVHRDSGVVTQSQPTEDKGPSPAQPIGSLHSRPRYSVRQGPLWQIRCPSP</sequence>
<reference evidence="2" key="1">
    <citation type="submission" date="2021-01" db="EMBL/GenBank/DDBJ databases">
        <title>A chromosome-scale assembly of European eel, Anguilla anguilla.</title>
        <authorList>
            <person name="Henkel C."/>
            <person name="Jong-Raadsen S.A."/>
            <person name="Dufour S."/>
            <person name="Weltzien F.-A."/>
            <person name="Palstra A.P."/>
            <person name="Pelster B."/>
            <person name="Spaink H.P."/>
            <person name="Van Den Thillart G.E."/>
            <person name="Jansen H."/>
            <person name="Zahm M."/>
            <person name="Klopp C."/>
            <person name="Cedric C."/>
            <person name="Louis A."/>
            <person name="Berthelot C."/>
            <person name="Parey E."/>
            <person name="Roest Crollius H."/>
            <person name="Montfort J."/>
            <person name="Robinson-Rechavi M."/>
            <person name="Bucao C."/>
            <person name="Bouchez O."/>
            <person name="Gislard M."/>
            <person name="Lluch J."/>
            <person name="Milhes M."/>
            <person name="Lampietro C."/>
            <person name="Lopez Roques C."/>
            <person name="Donnadieu C."/>
            <person name="Braasch I."/>
            <person name="Desvignes T."/>
            <person name="Postlethwait J."/>
            <person name="Bobe J."/>
            <person name="Guiguen Y."/>
            <person name="Dirks R."/>
        </authorList>
    </citation>
    <scope>NUCLEOTIDE SEQUENCE</scope>
    <source>
        <strain evidence="2">Tag_6206</strain>
        <tissue evidence="2">Liver</tissue>
    </source>
</reference>
<evidence type="ECO:0000256" key="1">
    <source>
        <dbReference type="SAM" id="MobiDB-lite"/>
    </source>
</evidence>